<evidence type="ECO:0000313" key="3">
    <source>
        <dbReference type="Proteomes" id="UP000193240"/>
    </source>
</evidence>
<proteinExistence type="predicted"/>
<dbReference type="EMBL" id="KZ107850">
    <property type="protein sequence ID" value="OSS46960.1"/>
    <property type="molecule type" value="Genomic_DNA"/>
</dbReference>
<dbReference type="STRING" id="105696.A0A1Y2LT37"/>
<dbReference type="SUPFAM" id="SSF50630">
    <property type="entry name" value="Acid proteases"/>
    <property type="match status" value="1"/>
</dbReference>
<feature type="chain" id="PRO_5012079030" description="Peptidase A1 domain-containing protein" evidence="1">
    <location>
        <begin position="17"/>
        <end position="261"/>
    </location>
</feature>
<protein>
    <recommendedName>
        <fullName evidence="4">Peptidase A1 domain-containing protein</fullName>
    </recommendedName>
</protein>
<gene>
    <name evidence="2" type="ORF">B5807_08929</name>
</gene>
<keyword evidence="1" id="KW-0732">Signal</keyword>
<name>A0A1Y2LT37_EPING</name>
<reference evidence="2 3" key="1">
    <citation type="journal article" date="2017" name="Genome Announc.">
        <title>Genome sequence of the saprophytic ascomycete Epicoccum nigrum ICMP 19927 strain isolated from New Zealand.</title>
        <authorList>
            <person name="Fokin M."/>
            <person name="Fleetwood D."/>
            <person name="Weir B.S."/>
            <person name="Villas-Boas S.G."/>
        </authorList>
    </citation>
    <scope>NUCLEOTIDE SEQUENCE [LARGE SCALE GENOMIC DNA]</scope>
    <source>
        <strain evidence="2 3">ICMP 19927</strain>
    </source>
</reference>
<evidence type="ECO:0008006" key="4">
    <source>
        <dbReference type="Google" id="ProtNLM"/>
    </source>
</evidence>
<dbReference type="AlphaFoldDB" id="A0A1Y2LT37"/>
<dbReference type="Proteomes" id="UP000193240">
    <property type="component" value="Unassembled WGS sequence"/>
</dbReference>
<keyword evidence="3" id="KW-1185">Reference proteome</keyword>
<evidence type="ECO:0000256" key="1">
    <source>
        <dbReference type="SAM" id="SignalP"/>
    </source>
</evidence>
<dbReference type="Gene3D" id="2.40.70.10">
    <property type="entry name" value="Acid Proteases"/>
    <property type="match status" value="1"/>
</dbReference>
<dbReference type="InParanoid" id="A0A1Y2LT37"/>
<evidence type="ECO:0000313" key="2">
    <source>
        <dbReference type="EMBL" id="OSS46960.1"/>
    </source>
</evidence>
<organism evidence="2 3">
    <name type="scientific">Epicoccum nigrum</name>
    <name type="common">Soil fungus</name>
    <name type="synonym">Epicoccum purpurascens</name>
    <dbReference type="NCBI Taxonomy" id="105696"/>
    <lineage>
        <taxon>Eukaryota</taxon>
        <taxon>Fungi</taxon>
        <taxon>Dikarya</taxon>
        <taxon>Ascomycota</taxon>
        <taxon>Pezizomycotina</taxon>
        <taxon>Dothideomycetes</taxon>
        <taxon>Pleosporomycetidae</taxon>
        <taxon>Pleosporales</taxon>
        <taxon>Pleosporineae</taxon>
        <taxon>Didymellaceae</taxon>
        <taxon>Epicoccum</taxon>
    </lineage>
</organism>
<dbReference type="InterPro" id="IPR021109">
    <property type="entry name" value="Peptidase_aspartic_dom_sf"/>
</dbReference>
<feature type="signal peptide" evidence="1">
    <location>
        <begin position="1"/>
        <end position="16"/>
    </location>
</feature>
<dbReference type="OMA" id="ATHMTWI"/>
<sequence>MLSLVLLALAPVLLHAQQHQHQQIPLQEHQPELVIPLTLSKEKTYTFESSLDGTRILSSTTLQDIQSYGDIISLPQNAVITIPLEPTLPGVIMLNSLLQQETKWMYTAVPGENIGITHVGIRRGGMVSMDAHATRLALDTPYIALPGEMYDVLVQATKPVPHQHSTGYDDVVDCSRMEIFPDIVLGLEPETDEEEEDDDTIRGEIVITPDQYVLETEEGQCILLAKRAYHQSREEVVLGWAAVRGRSVVLDWVNERTGFDL</sequence>
<accession>A0A1Y2LT37</accession>